<evidence type="ECO:0000313" key="3">
    <source>
        <dbReference type="WBParaSite" id="L893_g32433.t1"/>
    </source>
</evidence>
<dbReference type="AlphaFoldDB" id="A0A1I8A3W9"/>
<protein>
    <submittedName>
        <fullName evidence="3">Secreted protein</fullName>
    </submittedName>
</protein>
<proteinExistence type="predicted"/>
<accession>A0A1I8A3W9</accession>
<dbReference type="Proteomes" id="UP000095287">
    <property type="component" value="Unplaced"/>
</dbReference>
<reference evidence="3" key="1">
    <citation type="submission" date="2016-11" db="UniProtKB">
        <authorList>
            <consortium name="WormBaseParasite"/>
        </authorList>
    </citation>
    <scope>IDENTIFICATION</scope>
</reference>
<keyword evidence="1" id="KW-0472">Membrane</keyword>
<evidence type="ECO:0000256" key="1">
    <source>
        <dbReference type="SAM" id="Phobius"/>
    </source>
</evidence>
<keyword evidence="1" id="KW-1133">Transmembrane helix</keyword>
<keyword evidence="2" id="KW-1185">Reference proteome</keyword>
<name>A0A1I8A3W9_9BILA</name>
<evidence type="ECO:0000313" key="2">
    <source>
        <dbReference type="Proteomes" id="UP000095287"/>
    </source>
</evidence>
<sequence length="75" mass="8633">MWGTFAHVLFSVFLHISGISTGLWIWYLFPRNPTRSVTRYPARHNAVTAKNTELYLPLHELAHKQTIVQGIRQSG</sequence>
<dbReference type="WBParaSite" id="L893_g32433.t1">
    <property type="protein sequence ID" value="L893_g32433.t1"/>
    <property type="gene ID" value="L893_g32433"/>
</dbReference>
<feature type="transmembrane region" description="Helical" evidence="1">
    <location>
        <begin position="6"/>
        <end position="29"/>
    </location>
</feature>
<keyword evidence="1" id="KW-0812">Transmembrane</keyword>
<organism evidence="2 3">
    <name type="scientific">Steinernema glaseri</name>
    <dbReference type="NCBI Taxonomy" id="37863"/>
    <lineage>
        <taxon>Eukaryota</taxon>
        <taxon>Metazoa</taxon>
        <taxon>Ecdysozoa</taxon>
        <taxon>Nematoda</taxon>
        <taxon>Chromadorea</taxon>
        <taxon>Rhabditida</taxon>
        <taxon>Tylenchina</taxon>
        <taxon>Panagrolaimomorpha</taxon>
        <taxon>Strongyloidoidea</taxon>
        <taxon>Steinernematidae</taxon>
        <taxon>Steinernema</taxon>
    </lineage>
</organism>